<accession>A0A3N4JVI1</accession>
<dbReference type="Proteomes" id="UP000276215">
    <property type="component" value="Unassembled WGS sequence"/>
</dbReference>
<evidence type="ECO:0000313" key="1">
    <source>
        <dbReference type="EMBL" id="RPB02350.1"/>
    </source>
</evidence>
<keyword evidence="2" id="KW-1185">Reference proteome</keyword>
<sequence length="90" mass="9926">MEHLGSIRLSDGTNNPITVSCYYIILRLPSDGNSPDYLPAIIYYPWPSLHGVSEFIDCPPLHLPGGKGGCCSRDLTGRIGSIFVRSYRNN</sequence>
<organism evidence="1 2">
    <name type="scientific">Choiromyces venosus 120613-1</name>
    <dbReference type="NCBI Taxonomy" id="1336337"/>
    <lineage>
        <taxon>Eukaryota</taxon>
        <taxon>Fungi</taxon>
        <taxon>Dikarya</taxon>
        <taxon>Ascomycota</taxon>
        <taxon>Pezizomycotina</taxon>
        <taxon>Pezizomycetes</taxon>
        <taxon>Pezizales</taxon>
        <taxon>Tuberaceae</taxon>
        <taxon>Choiromyces</taxon>
    </lineage>
</organism>
<evidence type="ECO:0000313" key="2">
    <source>
        <dbReference type="Proteomes" id="UP000276215"/>
    </source>
</evidence>
<dbReference type="EMBL" id="ML120368">
    <property type="protein sequence ID" value="RPB02350.1"/>
    <property type="molecule type" value="Genomic_DNA"/>
</dbReference>
<proteinExistence type="predicted"/>
<protein>
    <submittedName>
        <fullName evidence="1">Uncharacterized protein</fullName>
    </submittedName>
</protein>
<name>A0A3N4JVI1_9PEZI</name>
<reference evidence="1 2" key="1">
    <citation type="journal article" date="2018" name="Nat. Ecol. Evol.">
        <title>Pezizomycetes genomes reveal the molecular basis of ectomycorrhizal truffle lifestyle.</title>
        <authorList>
            <person name="Murat C."/>
            <person name="Payen T."/>
            <person name="Noel B."/>
            <person name="Kuo A."/>
            <person name="Morin E."/>
            <person name="Chen J."/>
            <person name="Kohler A."/>
            <person name="Krizsan K."/>
            <person name="Balestrini R."/>
            <person name="Da Silva C."/>
            <person name="Montanini B."/>
            <person name="Hainaut M."/>
            <person name="Levati E."/>
            <person name="Barry K.W."/>
            <person name="Belfiori B."/>
            <person name="Cichocki N."/>
            <person name="Clum A."/>
            <person name="Dockter R.B."/>
            <person name="Fauchery L."/>
            <person name="Guy J."/>
            <person name="Iotti M."/>
            <person name="Le Tacon F."/>
            <person name="Lindquist E.A."/>
            <person name="Lipzen A."/>
            <person name="Malagnac F."/>
            <person name="Mello A."/>
            <person name="Molinier V."/>
            <person name="Miyauchi S."/>
            <person name="Poulain J."/>
            <person name="Riccioni C."/>
            <person name="Rubini A."/>
            <person name="Sitrit Y."/>
            <person name="Splivallo R."/>
            <person name="Traeger S."/>
            <person name="Wang M."/>
            <person name="Zifcakova L."/>
            <person name="Wipf D."/>
            <person name="Zambonelli A."/>
            <person name="Paolocci F."/>
            <person name="Nowrousian M."/>
            <person name="Ottonello S."/>
            <person name="Baldrian P."/>
            <person name="Spatafora J.W."/>
            <person name="Henrissat B."/>
            <person name="Nagy L.G."/>
            <person name="Aury J.M."/>
            <person name="Wincker P."/>
            <person name="Grigoriev I.V."/>
            <person name="Bonfante P."/>
            <person name="Martin F.M."/>
        </authorList>
    </citation>
    <scope>NUCLEOTIDE SEQUENCE [LARGE SCALE GENOMIC DNA]</scope>
    <source>
        <strain evidence="1 2">120613-1</strain>
    </source>
</reference>
<gene>
    <name evidence="1" type="ORF">L873DRAFT_1802283</name>
</gene>
<dbReference type="AlphaFoldDB" id="A0A3N4JVI1"/>